<feature type="domain" description="Solute-binding protein family 3/N-terminal" evidence="3">
    <location>
        <begin position="39"/>
        <end position="260"/>
    </location>
</feature>
<dbReference type="SMART" id="SM00062">
    <property type="entry name" value="PBPb"/>
    <property type="match status" value="1"/>
</dbReference>
<accession>A0A7J9NJB8</accession>
<dbReference type="Proteomes" id="UP000563838">
    <property type="component" value="Unassembled WGS sequence"/>
</dbReference>
<dbReference type="RefSeq" id="WP_181488281.1">
    <property type="nucleotide sequence ID" value="NZ_JACDUI010000002.1"/>
</dbReference>
<dbReference type="InterPro" id="IPR001320">
    <property type="entry name" value="Iontro_rcpt_C"/>
</dbReference>
<dbReference type="GO" id="GO:0015276">
    <property type="term" value="F:ligand-gated monoatomic ion channel activity"/>
    <property type="evidence" value="ECO:0007669"/>
    <property type="project" value="InterPro"/>
</dbReference>
<dbReference type="InterPro" id="IPR018313">
    <property type="entry name" value="SBP_3_CS"/>
</dbReference>
<dbReference type="GO" id="GO:0016020">
    <property type="term" value="C:membrane"/>
    <property type="evidence" value="ECO:0007669"/>
    <property type="project" value="InterPro"/>
</dbReference>
<reference evidence="5 6" key="1">
    <citation type="submission" date="2020-07" db="EMBL/GenBank/DDBJ databases">
        <title>Genomic Encyclopedia of Type Strains, Phase IV (KMG-V): Genome sequencing to study the core and pangenomes of soil and plant-associated prokaryotes.</title>
        <authorList>
            <person name="Whitman W."/>
        </authorList>
    </citation>
    <scope>NUCLEOTIDE SEQUENCE [LARGE SCALE GENOMIC DNA]</scope>
    <source>
        <strain evidence="5 6">A4</strain>
    </source>
</reference>
<dbReference type="PROSITE" id="PS01039">
    <property type="entry name" value="SBP_BACTERIAL_3"/>
    <property type="match status" value="1"/>
</dbReference>
<keyword evidence="2" id="KW-0732">Signal</keyword>
<feature type="domain" description="Ionotropic glutamate receptor C-terminal" evidence="4">
    <location>
        <begin position="39"/>
        <end position="260"/>
    </location>
</feature>
<name>A0A7J9NJB8_METMI</name>
<dbReference type="PANTHER" id="PTHR35936">
    <property type="entry name" value="MEMBRANE-BOUND LYTIC MUREIN TRANSGLYCOSYLASE F"/>
    <property type="match status" value="1"/>
</dbReference>
<evidence type="ECO:0000313" key="6">
    <source>
        <dbReference type="Proteomes" id="UP000563838"/>
    </source>
</evidence>
<comment type="subcellular location">
    <subcellularLocation>
        <location evidence="1">Cell envelope</location>
    </subcellularLocation>
</comment>
<proteinExistence type="predicted"/>
<dbReference type="Pfam" id="PF00497">
    <property type="entry name" value="SBP_bac_3"/>
    <property type="match status" value="1"/>
</dbReference>
<dbReference type="CDD" id="cd13624">
    <property type="entry name" value="PBP2_Arg_Lys_His"/>
    <property type="match status" value="1"/>
</dbReference>
<protein>
    <submittedName>
        <fullName evidence="5">Polar amino acid transport system substrate-binding protein</fullName>
    </submittedName>
</protein>
<dbReference type="PROSITE" id="PS51257">
    <property type="entry name" value="PROKAR_LIPOPROTEIN"/>
    <property type="match status" value="1"/>
</dbReference>
<dbReference type="PANTHER" id="PTHR35936:SF17">
    <property type="entry name" value="ARGININE-BINDING EXTRACELLULAR PROTEIN ARTP"/>
    <property type="match status" value="1"/>
</dbReference>
<evidence type="ECO:0000259" key="3">
    <source>
        <dbReference type="SMART" id="SM00062"/>
    </source>
</evidence>
<dbReference type="AlphaFoldDB" id="A0A7J9NJB8"/>
<evidence type="ECO:0000256" key="2">
    <source>
        <dbReference type="ARBA" id="ARBA00022729"/>
    </source>
</evidence>
<dbReference type="InterPro" id="IPR001638">
    <property type="entry name" value="Solute-binding_3/MltF_N"/>
</dbReference>
<comment type="caution">
    <text evidence="5">The sequence shown here is derived from an EMBL/GenBank/DDBJ whole genome shotgun (WGS) entry which is preliminary data.</text>
</comment>
<dbReference type="SMART" id="SM00079">
    <property type="entry name" value="PBPe"/>
    <property type="match status" value="1"/>
</dbReference>
<evidence type="ECO:0000256" key="1">
    <source>
        <dbReference type="ARBA" id="ARBA00004196"/>
    </source>
</evidence>
<sequence length="260" mass="28207">MFDVKKLILLGLVVSLVAFSGCTEDQASNESSMTMTEGILVVGTDPTFPPFEEKNTDGELVGFDIDLMKALGEKMGLEIQFVEQPFDGIIPALKAEKFDCIVSAVTITDDRAKEVAFTNSYFDAAQVIAVLVDDDSVQSVDNLAGKVVAAQLGTTGEYEAQHYAEELGFEIKSYEVMADAFIDMENGRVNAVVTDDGVAQRFLDTKPGVYKVVGEPMTSESYGLAANLGNQELIDALNAALAEVKEDGTYDEIYAKWFDN</sequence>
<dbReference type="SUPFAM" id="SSF53850">
    <property type="entry name" value="Periplasmic binding protein-like II"/>
    <property type="match status" value="1"/>
</dbReference>
<organism evidence="5 6">
    <name type="scientific">Methanococcus maripaludis</name>
    <name type="common">Methanococcus deltae</name>
    <dbReference type="NCBI Taxonomy" id="39152"/>
    <lineage>
        <taxon>Archaea</taxon>
        <taxon>Methanobacteriati</taxon>
        <taxon>Methanobacteriota</taxon>
        <taxon>Methanomada group</taxon>
        <taxon>Methanococci</taxon>
        <taxon>Methanococcales</taxon>
        <taxon>Methanococcaceae</taxon>
        <taxon>Methanococcus</taxon>
    </lineage>
</organism>
<gene>
    <name evidence="5" type="ORF">HNP87_001162</name>
</gene>
<dbReference type="Gene3D" id="3.40.190.10">
    <property type="entry name" value="Periplasmic binding protein-like II"/>
    <property type="match status" value="2"/>
</dbReference>
<dbReference type="EMBL" id="JACDUI010000002">
    <property type="protein sequence ID" value="MBA2840630.1"/>
    <property type="molecule type" value="Genomic_DNA"/>
</dbReference>
<evidence type="ECO:0000313" key="5">
    <source>
        <dbReference type="EMBL" id="MBA2840630.1"/>
    </source>
</evidence>
<evidence type="ECO:0000259" key="4">
    <source>
        <dbReference type="SMART" id="SM00079"/>
    </source>
</evidence>